<keyword evidence="1" id="KW-0131">Cell cycle</keyword>
<accession>A0A1M4XI46</accession>
<dbReference type="OrthoDB" id="1495773at2"/>
<sequence length="100" mass="11772">MNKEQLKINIRIEGRAYPLTIKRSDEERHRIAAKKVNDTVKKYREFFRDKDAQDILAMAAFEIALNHTELMQRENKSLFMDGLKDLNDDISDFLKESIGK</sequence>
<dbReference type="EMBL" id="FQUM01000003">
    <property type="protein sequence ID" value="SHE92993.1"/>
    <property type="molecule type" value="Genomic_DNA"/>
</dbReference>
<protein>
    <submittedName>
        <fullName evidence="1">Cell division protein ZapA</fullName>
    </submittedName>
</protein>
<reference evidence="1 2" key="1">
    <citation type="submission" date="2016-11" db="EMBL/GenBank/DDBJ databases">
        <authorList>
            <person name="Jaros S."/>
            <person name="Januszkiewicz K."/>
            <person name="Wedrychowicz H."/>
        </authorList>
    </citation>
    <scope>NUCLEOTIDE SEQUENCE [LARGE SCALE GENOMIC DNA]</scope>
    <source>
        <strain evidence="1 2">DSM 26910</strain>
    </source>
</reference>
<keyword evidence="1" id="KW-0132">Cell division</keyword>
<proteinExistence type="predicted"/>
<gene>
    <name evidence="1" type="ORF">SAMN05444274_1037</name>
</gene>
<dbReference type="RefSeq" id="WP_072999941.1">
    <property type="nucleotide sequence ID" value="NZ_FQUM01000003.1"/>
</dbReference>
<evidence type="ECO:0000313" key="2">
    <source>
        <dbReference type="Proteomes" id="UP000184164"/>
    </source>
</evidence>
<dbReference type="GO" id="GO:0051301">
    <property type="term" value="P:cell division"/>
    <property type="evidence" value="ECO:0007669"/>
    <property type="project" value="UniProtKB-KW"/>
</dbReference>
<keyword evidence="2" id="KW-1185">Reference proteome</keyword>
<dbReference type="SUPFAM" id="SSF102829">
    <property type="entry name" value="Cell division protein ZapA-like"/>
    <property type="match status" value="1"/>
</dbReference>
<dbReference type="Proteomes" id="UP000184164">
    <property type="component" value="Unassembled WGS sequence"/>
</dbReference>
<dbReference type="Pfam" id="PF05164">
    <property type="entry name" value="ZapA"/>
    <property type="match status" value="1"/>
</dbReference>
<dbReference type="InterPro" id="IPR007838">
    <property type="entry name" value="Cell_div_ZapA-like"/>
</dbReference>
<dbReference type="InterPro" id="IPR036192">
    <property type="entry name" value="Cell_div_ZapA-like_sf"/>
</dbReference>
<organism evidence="1 2">
    <name type="scientific">Mariniphaga anaerophila</name>
    <dbReference type="NCBI Taxonomy" id="1484053"/>
    <lineage>
        <taxon>Bacteria</taxon>
        <taxon>Pseudomonadati</taxon>
        <taxon>Bacteroidota</taxon>
        <taxon>Bacteroidia</taxon>
        <taxon>Marinilabiliales</taxon>
        <taxon>Prolixibacteraceae</taxon>
        <taxon>Mariniphaga</taxon>
    </lineage>
</organism>
<dbReference type="AlphaFoldDB" id="A0A1M4XI46"/>
<dbReference type="STRING" id="1484053.SAMN05444274_1037"/>
<name>A0A1M4XI46_9BACT</name>
<evidence type="ECO:0000313" key="1">
    <source>
        <dbReference type="EMBL" id="SHE92993.1"/>
    </source>
</evidence>